<feature type="region of interest" description="Disordered" evidence="1">
    <location>
        <begin position="271"/>
        <end position="338"/>
    </location>
</feature>
<proteinExistence type="predicted"/>
<evidence type="ECO:0000313" key="2">
    <source>
        <dbReference type="EMBL" id="WAR14876.1"/>
    </source>
</evidence>
<accession>A0ABY7F6E1</accession>
<feature type="compositionally biased region" description="Low complexity" evidence="1">
    <location>
        <begin position="271"/>
        <end position="286"/>
    </location>
</feature>
<dbReference type="EMBL" id="CP111020">
    <property type="protein sequence ID" value="WAR14876.1"/>
    <property type="molecule type" value="Genomic_DNA"/>
</dbReference>
<name>A0ABY7F6E1_MYAAR</name>
<protein>
    <submittedName>
        <fullName evidence="2">Uncharacterized protein</fullName>
    </submittedName>
</protein>
<sequence>MLQELMLRIRQLETHVKVLQKASKEENPVAPPMPRMTMKRKKKFRPSDFHKYGVSLDVRGNLLSGVGVKMEEQFQEFKDSVNERIIGVERNLQTVIQKLDISSGFVNSPREGWFSVNDHPERSHLLAPGTAALTATGSNSDIQGDFSALKDSLARIKLPTELRLNESRQGIKRSDVPVLNILSKCSRYSETTAKLLSTIEPGSSVTQETLDQLFLICHAQCKYVQDEYAAILVNGQFDQSTSRIFRALQKNTSGLNADSLDTLRSAATLSAASRTTAPARGASTSSYESGRGGYRGGQRGGRRGDVFNSFASRQFPSSRYRNSHQKDEGAPNTYDKDD</sequence>
<feature type="compositionally biased region" description="Gly residues" evidence="1">
    <location>
        <begin position="290"/>
        <end position="299"/>
    </location>
</feature>
<dbReference type="Proteomes" id="UP001164746">
    <property type="component" value="Chromosome 9"/>
</dbReference>
<reference evidence="2" key="1">
    <citation type="submission" date="2022-11" db="EMBL/GenBank/DDBJ databases">
        <title>Centuries of genome instability and evolution in soft-shell clam transmissible cancer (bioRxiv).</title>
        <authorList>
            <person name="Hart S.F.M."/>
            <person name="Yonemitsu M.A."/>
            <person name="Giersch R.M."/>
            <person name="Beal B.F."/>
            <person name="Arriagada G."/>
            <person name="Davis B.W."/>
            <person name="Ostrander E.A."/>
            <person name="Goff S.P."/>
            <person name="Metzger M.J."/>
        </authorList>
    </citation>
    <scope>NUCLEOTIDE SEQUENCE</scope>
    <source>
        <strain evidence="2">MELC-2E11</strain>
        <tissue evidence="2">Siphon/mantle</tissue>
    </source>
</reference>
<keyword evidence="3" id="KW-1185">Reference proteome</keyword>
<evidence type="ECO:0000256" key="1">
    <source>
        <dbReference type="SAM" id="MobiDB-lite"/>
    </source>
</evidence>
<gene>
    <name evidence="2" type="ORF">MAR_004981</name>
</gene>
<feature type="region of interest" description="Disordered" evidence="1">
    <location>
        <begin position="22"/>
        <end position="44"/>
    </location>
</feature>
<evidence type="ECO:0000313" key="3">
    <source>
        <dbReference type="Proteomes" id="UP001164746"/>
    </source>
</evidence>
<feature type="compositionally biased region" description="Polar residues" evidence="1">
    <location>
        <begin position="309"/>
        <end position="320"/>
    </location>
</feature>
<organism evidence="2 3">
    <name type="scientific">Mya arenaria</name>
    <name type="common">Soft-shell clam</name>
    <dbReference type="NCBI Taxonomy" id="6604"/>
    <lineage>
        <taxon>Eukaryota</taxon>
        <taxon>Metazoa</taxon>
        <taxon>Spiralia</taxon>
        <taxon>Lophotrochozoa</taxon>
        <taxon>Mollusca</taxon>
        <taxon>Bivalvia</taxon>
        <taxon>Autobranchia</taxon>
        <taxon>Heteroconchia</taxon>
        <taxon>Euheterodonta</taxon>
        <taxon>Imparidentia</taxon>
        <taxon>Neoheterodontei</taxon>
        <taxon>Myida</taxon>
        <taxon>Myoidea</taxon>
        <taxon>Myidae</taxon>
        <taxon>Mya</taxon>
    </lineage>
</organism>